<dbReference type="Proteomes" id="UP000828048">
    <property type="component" value="Chromosome 7"/>
</dbReference>
<name>A0ACB7Y5D7_9ERIC</name>
<gene>
    <name evidence="1" type="ORF">Vadar_006909</name>
</gene>
<protein>
    <submittedName>
        <fullName evidence="1">Uncharacterized protein</fullName>
    </submittedName>
</protein>
<evidence type="ECO:0000313" key="1">
    <source>
        <dbReference type="EMBL" id="KAH7848728.1"/>
    </source>
</evidence>
<proteinExistence type="predicted"/>
<keyword evidence="2" id="KW-1185">Reference proteome</keyword>
<organism evidence="1 2">
    <name type="scientific">Vaccinium darrowii</name>
    <dbReference type="NCBI Taxonomy" id="229202"/>
    <lineage>
        <taxon>Eukaryota</taxon>
        <taxon>Viridiplantae</taxon>
        <taxon>Streptophyta</taxon>
        <taxon>Embryophyta</taxon>
        <taxon>Tracheophyta</taxon>
        <taxon>Spermatophyta</taxon>
        <taxon>Magnoliopsida</taxon>
        <taxon>eudicotyledons</taxon>
        <taxon>Gunneridae</taxon>
        <taxon>Pentapetalae</taxon>
        <taxon>asterids</taxon>
        <taxon>Ericales</taxon>
        <taxon>Ericaceae</taxon>
        <taxon>Vaccinioideae</taxon>
        <taxon>Vaccinieae</taxon>
        <taxon>Vaccinium</taxon>
    </lineage>
</organism>
<reference evidence="1 2" key="1">
    <citation type="journal article" date="2021" name="Hortic Res">
        <title>High-quality reference genome and annotation aids understanding of berry development for evergreen blueberry (Vaccinium darrowii).</title>
        <authorList>
            <person name="Yu J."/>
            <person name="Hulse-Kemp A.M."/>
            <person name="Babiker E."/>
            <person name="Staton M."/>
        </authorList>
    </citation>
    <scope>NUCLEOTIDE SEQUENCE [LARGE SCALE GENOMIC DNA]</scope>
    <source>
        <strain evidence="2">cv. NJ 8807/NJ 8810</strain>
        <tissue evidence="1">Young leaf</tissue>
    </source>
</reference>
<comment type="caution">
    <text evidence="1">The sequence shown here is derived from an EMBL/GenBank/DDBJ whole genome shotgun (WGS) entry which is preliminary data.</text>
</comment>
<accession>A0ACB7Y5D7</accession>
<sequence>MDQSDAGAFEAVDEFCLSRIGKSAFSNQSEGGVAGLGAGFNYEFPDVPSSSDDQDFAFLGHWSFPVK</sequence>
<evidence type="ECO:0000313" key="2">
    <source>
        <dbReference type="Proteomes" id="UP000828048"/>
    </source>
</evidence>
<dbReference type="EMBL" id="CM037157">
    <property type="protein sequence ID" value="KAH7848728.1"/>
    <property type="molecule type" value="Genomic_DNA"/>
</dbReference>